<dbReference type="PANTHER" id="PTHR43768:SF3">
    <property type="entry name" value="TREHALOSE 6-PHOSPHATE PHOSPHATASE"/>
    <property type="match status" value="1"/>
</dbReference>
<keyword evidence="8" id="KW-1185">Reference proteome</keyword>
<protein>
    <recommendedName>
        <fullName evidence="6">Trehalose 6-phosphate phosphatase</fullName>
        <ecNumber evidence="6">3.1.3.12</ecNumber>
    </recommendedName>
</protein>
<reference evidence="7 8" key="1">
    <citation type="submission" date="2016-04" db="EMBL/GenBank/DDBJ databases">
        <title>ATOL: Assembling a taxonomically balanced genome-scale reconstruction of the evolutionary history of the Enterobacteriaceae.</title>
        <authorList>
            <person name="Plunkett G.III."/>
            <person name="Neeno-Eckwall E.C."/>
            <person name="Glasner J.D."/>
            <person name="Perna N.T."/>
        </authorList>
    </citation>
    <scope>NUCLEOTIDE SEQUENCE [LARGE SCALE GENOMIC DNA]</scope>
    <source>
        <strain evidence="7 8">ATCC 51602</strain>
    </source>
</reference>
<keyword evidence="4 6" id="KW-0378">Hydrolase</keyword>
<dbReference type="InterPro" id="IPR044651">
    <property type="entry name" value="OTSB-like"/>
</dbReference>
<dbReference type="PANTHER" id="PTHR43768">
    <property type="entry name" value="TREHALOSE 6-PHOSPHATE PHOSPHATASE"/>
    <property type="match status" value="1"/>
</dbReference>
<evidence type="ECO:0000313" key="7">
    <source>
        <dbReference type="EMBL" id="OAT26616.1"/>
    </source>
</evidence>
<dbReference type="InterPro" id="IPR036412">
    <property type="entry name" value="HAD-like_sf"/>
</dbReference>
<dbReference type="InterPro" id="IPR023214">
    <property type="entry name" value="HAD_sf"/>
</dbReference>
<evidence type="ECO:0000256" key="1">
    <source>
        <dbReference type="ARBA" id="ARBA00005199"/>
    </source>
</evidence>
<evidence type="ECO:0000256" key="2">
    <source>
        <dbReference type="ARBA" id="ARBA00008770"/>
    </source>
</evidence>
<accession>A0ABX2W6S1</accession>
<comment type="caution">
    <text evidence="7">The sequence shown here is derived from an EMBL/GenBank/DDBJ whole genome shotgun (WGS) entry which is preliminary data.</text>
</comment>
<dbReference type="GO" id="GO:0004805">
    <property type="term" value="F:trehalose-phosphatase activity"/>
    <property type="evidence" value="ECO:0007669"/>
    <property type="project" value="UniProtKB-EC"/>
</dbReference>
<dbReference type="Gene3D" id="3.30.70.1020">
    <property type="entry name" value="Trehalose-6-phosphate phosphatase related protein, domain 2"/>
    <property type="match status" value="1"/>
</dbReference>
<evidence type="ECO:0000256" key="6">
    <source>
        <dbReference type="RuleBase" id="RU361117"/>
    </source>
</evidence>
<dbReference type="SUPFAM" id="SSF56784">
    <property type="entry name" value="HAD-like"/>
    <property type="match status" value="1"/>
</dbReference>
<dbReference type="InterPro" id="IPR006379">
    <property type="entry name" value="HAD-SF_hydro_IIB"/>
</dbReference>
<comment type="similarity">
    <text evidence="2 6">Belongs to the trehalose phosphatase family.</text>
</comment>
<evidence type="ECO:0000256" key="4">
    <source>
        <dbReference type="ARBA" id="ARBA00022801"/>
    </source>
</evidence>
<dbReference type="CDD" id="cd01627">
    <property type="entry name" value="HAD_TPP"/>
    <property type="match status" value="1"/>
</dbReference>
<gene>
    <name evidence="7" type="ORF">M976_02777</name>
</gene>
<dbReference type="NCBIfam" id="TIGR01484">
    <property type="entry name" value="HAD-SF-IIB"/>
    <property type="match status" value="1"/>
</dbReference>
<proteinExistence type="inferred from homology"/>
<keyword evidence="3 6" id="KW-0479">Metal-binding</keyword>
<dbReference type="EMBL" id="LXEQ01000045">
    <property type="protein sequence ID" value="OAT26616.1"/>
    <property type="molecule type" value="Genomic_DNA"/>
</dbReference>
<sequence>MAEVSSVPPLLSGNLAFFFDLDGTLAEIKPHPDQVYIPAAVRTLLQKMSVMSNGALALISGRSMSELDRLATPFHFPLAGVHGAERRDINDKTHVVTLPEPVVNALQQQLSEALLPFPGTEIEAKGMAFALHYRHAPEAADAILELAKSMTLRYPELALQPGKCVVELKPLGIDKGAAIRAFMQEAPFAGRTPIFIGDDLTDEAGFKQVNALGGLTIKVGAGVTSAHYRLANVRMVYHWLGKLTHYIEQQKSDILRGEDYEPLSGSL</sequence>
<organism evidence="7 8">
    <name type="scientific">Buttiauxella ferragutiae ATCC 51602</name>
    <dbReference type="NCBI Taxonomy" id="1354252"/>
    <lineage>
        <taxon>Bacteria</taxon>
        <taxon>Pseudomonadati</taxon>
        <taxon>Pseudomonadota</taxon>
        <taxon>Gammaproteobacteria</taxon>
        <taxon>Enterobacterales</taxon>
        <taxon>Enterobacteriaceae</taxon>
        <taxon>Buttiauxella</taxon>
    </lineage>
</organism>
<evidence type="ECO:0000313" key="8">
    <source>
        <dbReference type="Proteomes" id="UP000078407"/>
    </source>
</evidence>
<comment type="catalytic activity">
    <reaction evidence="6">
        <text>alpha,alpha-trehalose 6-phosphate + H2O = alpha,alpha-trehalose + phosphate</text>
        <dbReference type="Rhea" id="RHEA:23420"/>
        <dbReference type="ChEBI" id="CHEBI:15377"/>
        <dbReference type="ChEBI" id="CHEBI:16551"/>
        <dbReference type="ChEBI" id="CHEBI:43474"/>
        <dbReference type="ChEBI" id="CHEBI:58429"/>
        <dbReference type="EC" id="3.1.3.12"/>
    </reaction>
</comment>
<comment type="cofactor">
    <cofactor evidence="6">
        <name>Mg(2+)</name>
        <dbReference type="ChEBI" id="CHEBI:18420"/>
    </cofactor>
</comment>
<keyword evidence="5 6" id="KW-0460">Magnesium</keyword>
<dbReference type="NCBIfam" id="TIGR00685">
    <property type="entry name" value="T6PP"/>
    <property type="match status" value="1"/>
</dbReference>
<dbReference type="Gene3D" id="3.40.50.1000">
    <property type="entry name" value="HAD superfamily/HAD-like"/>
    <property type="match status" value="1"/>
</dbReference>
<evidence type="ECO:0000256" key="5">
    <source>
        <dbReference type="ARBA" id="ARBA00022842"/>
    </source>
</evidence>
<name>A0ABX2W6S1_9ENTR</name>
<dbReference type="EC" id="3.1.3.12" evidence="6"/>
<dbReference type="NCBIfam" id="NF007560">
    <property type="entry name" value="PRK10187.1"/>
    <property type="match status" value="1"/>
</dbReference>
<comment type="pathway">
    <text evidence="1 6">Glycan biosynthesis; trehalose biosynthesis.</text>
</comment>
<dbReference type="RefSeq" id="WP_064545796.1">
    <property type="nucleotide sequence ID" value="NZ_LXEQ01000045.1"/>
</dbReference>
<dbReference type="InterPro" id="IPR003337">
    <property type="entry name" value="Trehalose_PPase"/>
</dbReference>
<dbReference type="Pfam" id="PF02358">
    <property type="entry name" value="Trehalose_PPase"/>
    <property type="match status" value="1"/>
</dbReference>
<dbReference type="Proteomes" id="UP000078407">
    <property type="component" value="Unassembled WGS sequence"/>
</dbReference>
<evidence type="ECO:0000256" key="3">
    <source>
        <dbReference type="ARBA" id="ARBA00022723"/>
    </source>
</evidence>
<comment type="function">
    <text evidence="6">Removes the phosphate from trehalose 6-phosphate to produce free trehalose.</text>
</comment>